<dbReference type="EMBL" id="JSVU01000008">
    <property type="protein sequence ID" value="KJJ37814.1"/>
    <property type="molecule type" value="Genomic_DNA"/>
</dbReference>
<dbReference type="Proteomes" id="UP000033497">
    <property type="component" value="Unassembled WGS sequence"/>
</dbReference>
<accession>A0ABR5DGG2</accession>
<evidence type="ECO:0000313" key="4">
    <source>
        <dbReference type="Proteomes" id="UP000033497"/>
    </source>
</evidence>
<dbReference type="PANTHER" id="PTHR12149">
    <property type="entry name" value="FRUCTOSAMINE 3 KINASE-RELATED PROTEIN"/>
    <property type="match status" value="1"/>
</dbReference>
<keyword evidence="2 3" id="KW-0418">Kinase</keyword>
<protein>
    <submittedName>
        <fullName evidence="3">Fructosamine kinase</fullName>
    </submittedName>
</protein>
<dbReference type="Gene3D" id="3.30.200.20">
    <property type="entry name" value="Phosphorylase Kinase, domain 1"/>
    <property type="match status" value="1"/>
</dbReference>
<dbReference type="InterPro" id="IPR016477">
    <property type="entry name" value="Fructo-/Ketosamine-3-kinase"/>
</dbReference>
<reference evidence="3 4" key="1">
    <citation type="submission" date="2014-10" db="EMBL/GenBank/DDBJ databases">
        <title>Genome sequencing of Vitellibacter vladivostokensis KMM 3516.</title>
        <authorList>
            <person name="Thevarajoo S."/>
            <person name="Selvaratnam C."/>
            <person name="Goh K.M."/>
            <person name="Chong C.S."/>
        </authorList>
    </citation>
    <scope>NUCLEOTIDE SEQUENCE [LARGE SCALE GENOMIC DNA]</scope>
    <source>
        <strain evidence="3 4">KMM 3516</strain>
    </source>
</reference>
<dbReference type="InterPro" id="IPR011009">
    <property type="entry name" value="Kinase-like_dom_sf"/>
</dbReference>
<sequence length="288" mass="32295">MLPKKTLLKTILKHIASQNNFNCHDSKPLSGGDINEVFLLNCSEGNFVVKINSTSKFPAMFEAEAKGLQLLKENSSFKIPMVIATGTYQNTAYLILEYNPSGKPSKNFSEKFAEALVTLHKTTAENFGLNHDNYIGSLPQRNSFCGSASEFYISQRLEPQFKMAADNGFRFKNLEGFFKNISEAIPKEPPALVHGDLWNGNYMVSKTGKPVLIDPAVAFAPREMDIAMMKLFGGFSDEIFSNYNALFVLGEGWKERLPLWQLYYLLVHLNLFGSGYLPQVNSAIKKYS</sequence>
<name>A0ABR5DGG2_9FLAO</name>
<evidence type="ECO:0000313" key="3">
    <source>
        <dbReference type="EMBL" id="KJJ37814.1"/>
    </source>
</evidence>
<organism evidence="3 4">
    <name type="scientific">Aequorivita vladivostokensis</name>
    <dbReference type="NCBI Taxonomy" id="171194"/>
    <lineage>
        <taxon>Bacteria</taxon>
        <taxon>Pseudomonadati</taxon>
        <taxon>Bacteroidota</taxon>
        <taxon>Flavobacteriia</taxon>
        <taxon>Flavobacteriales</taxon>
        <taxon>Flavobacteriaceae</taxon>
        <taxon>Aequorivita</taxon>
    </lineage>
</organism>
<dbReference type="PANTHER" id="PTHR12149:SF8">
    <property type="entry name" value="PROTEIN-RIBULOSAMINE 3-KINASE"/>
    <property type="match status" value="1"/>
</dbReference>
<gene>
    <name evidence="3" type="ORF">MB09_12315</name>
</gene>
<evidence type="ECO:0000256" key="2">
    <source>
        <dbReference type="PIRNR" id="PIRNR006221"/>
    </source>
</evidence>
<evidence type="ECO:0000256" key="1">
    <source>
        <dbReference type="ARBA" id="ARBA00009460"/>
    </source>
</evidence>
<comment type="caution">
    <text evidence="3">The sequence shown here is derived from an EMBL/GenBank/DDBJ whole genome shotgun (WGS) entry which is preliminary data.</text>
</comment>
<dbReference type="PIRSF" id="PIRSF006221">
    <property type="entry name" value="Ketosamine-3-kinase"/>
    <property type="match status" value="1"/>
</dbReference>
<comment type="similarity">
    <text evidence="1 2">Belongs to the fructosamine kinase family.</text>
</comment>
<dbReference type="Gene3D" id="3.90.1200.10">
    <property type="match status" value="1"/>
</dbReference>
<dbReference type="GO" id="GO:0016301">
    <property type="term" value="F:kinase activity"/>
    <property type="evidence" value="ECO:0007669"/>
    <property type="project" value="UniProtKB-KW"/>
</dbReference>
<keyword evidence="4" id="KW-1185">Reference proteome</keyword>
<keyword evidence="2" id="KW-0808">Transferase</keyword>
<proteinExistence type="inferred from homology"/>
<dbReference type="SUPFAM" id="SSF56112">
    <property type="entry name" value="Protein kinase-like (PK-like)"/>
    <property type="match status" value="1"/>
</dbReference>
<dbReference type="Pfam" id="PF03881">
    <property type="entry name" value="Fructosamin_kin"/>
    <property type="match status" value="1"/>
</dbReference>